<evidence type="ECO:0000313" key="3">
    <source>
        <dbReference type="EMBL" id="KAJ6254985.1"/>
    </source>
</evidence>
<dbReference type="InterPro" id="IPR047153">
    <property type="entry name" value="TRIM45/56/19-like"/>
</dbReference>
<sequence length="144" mass="16959">MSTSFPVQPEKEKEEETIWCDNCLQEEDRKVQAIVYCHDCGKNLCEECDLIHKVSGFKKHLRTDPKLKEKIVDPNSDDSEDNLTENCLIHQNNKLSRYCNNCQKLICSECSFDHSNHETISFDQSMDFYQELMKEQKKMHSKSF</sequence>
<gene>
    <name evidence="3" type="ORF">M0813_11770</name>
</gene>
<dbReference type="PANTHER" id="PTHR25462:SF296">
    <property type="entry name" value="MEIOTIC P26, ISOFORM F"/>
    <property type="match status" value="1"/>
</dbReference>
<organism evidence="3 4">
    <name type="scientific">Anaeramoeba flamelloides</name>
    <dbReference type="NCBI Taxonomy" id="1746091"/>
    <lineage>
        <taxon>Eukaryota</taxon>
        <taxon>Metamonada</taxon>
        <taxon>Anaeramoebidae</taxon>
        <taxon>Anaeramoeba</taxon>
    </lineage>
</organism>
<dbReference type="EMBL" id="JAOAOG010000015">
    <property type="protein sequence ID" value="KAJ6254985.1"/>
    <property type="molecule type" value="Genomic_DNA"/>
</dbReference>
<dbReference type="SUPFAM" id="SSF57845">
    <property type="entry name" value="B-box zinc-binding domain"/>
    <property type="match status" value="1"/>
</dbReference>
<dbReference type="InterPro" id="IPR000315">
    <property type="entry name" value="Znf_B-box"/>
</dbReference>
<keyword evidence="4" id="KW-1185">Reference proteome</keyword>
<dbReference type="Pfam" id="PF00643">
    <property type="entry name" value="zf-B_box"/>
    <property type="match status" value="1"/>
</dbReference>
<keyword evidence="1" id="KW-0479">Metal-binding</keyword>
<evidence type="ECO:0000259" key="2">
    <source>
        <dbReference type="PROSITE" id="PS50119"/>
    </source>
</evidence>
<keyword evidence="1" id="KW-0863">Zinc-finger</keyword>
<evidence type="ECO:0000256" key="1">
    <source>
        <dbReference type="PROSITE-ProRule" id="PRU00024"/>
    </source>
</evidence>
<dbReference type="SMART" id="SM00336">
    <property type="entry name" value="BBOX"/>
    <property type="match status" value="2"/>
</dbReference>
<proteinExistence type="predicted"/>
<evidence type="ECO:0000313" key="4">
    <source>
        <dbReference type="Proteomes" id="UP001150062"/>
    </source>
</evidence>
<name>A0ABQ8ZDQ9_9EUKA</name>
<dbReference type="CDD" id="cd19756">
    <property type="entry name" value="Bbox2"/>
    <property type="match status" value="1"/>
</dbReference>
<comment type="caution">
    <text evidence="3">The sequence shown here is derived from an EMBL/GenBank/DDBJ whole genome shotgun (WGS) entry which is preliminary data.</text>
</comment>
<dbReference type="Gene3D" id="4.10.830.40">
    <property type="match status" value="1"/>
</dbReference>
<keyword evidence="1" id="KW-0862">Zinc</keyword>
<reference evidence="3" key="1">
    <citation type="submission" date="2022-08" db="EMBL/GenBank/DDBJ databases">
        <title>Novel sulfate-reducing endosymbionts in the free-living metamonad Anaeramoeba.</title>
        <authorList>
            <person name="Jerlstrom-Hultqvist J."/>
            <person name="Cepicka I."/>
            <person name="Gallot-Lavallee L."/>
            <person name="Salas-Leiva D."/>
            <person name="Curtis B.A."/>
            <person name="Zahonova K."/>
            <person name="Pipaliya S."/>
            <person name="Dacks J."/>
            <person name="Roger A.J."/>
        </authorList>
    </citation>
    <scope>NUCLEOTIDE SEQUENCE</scope>
    <source>
        <strain evidence="3">Schooner1</strain>
    </source>
</reference>
<dbReference type="PROSITE" id="PS50119">
    <property type="entry name" value="ZF_BBOX"/>
    <property type="match status" value="2"/>
</dbReference>
<protein>
    <submittedName>
        <fullName evidence="3">Bonus</fullName>
    </submittedName>
</protein>
<dbReference type="Gene3D" id="3.30.160.60">
    <property type="entry name" value="Classic Zinc Finger"/>
    <property type="match status" value="1"/>
</dbReference>
<dbReference type="Proteomes" id="UP001150062">
    <property type="component" value="Unassembled WGS sequence"/>
</dbReference>
<feature type="domain" description="B box-type" evidence="2">
    <location>
        <begin position="87"/>
        <end position="122"/>
    </location>
</feature>
<feature type="domain" description="B box-type" evidence="2">
    <location>
        <begin position="15"/>
        <end position="65"/>
    </location>
</feature>
<accession>A0ABQ8ZDQ9</accession>
<dbReference type="PANTHER" id="PTHR25462">
    <property type="entry name" value="BONUS, ISOFORM C-RELATED"/>
    <property type="match status" value="1"/>
</dbReference>